<dbReference type="HOGENOM" id="CLU_033716_1_1_11"/>
<dbReference type="STRING" id="452652.KSE_70470"/>
<name>E4NIK7_KITSK</name>
<proteinExistence type="inferred from homology"/>
<gene>
    <name evidence="9" type="ordered locus">KSE_70470</name>
</gene>
<dbReference type="AlphaFoldDB" id="E4NIK7"/>
<organism evidence="9 10">
    <name type="scientific">Kitasatospora setae (strain ATCC 33774 / DSM 43861 / JCM 3304 / KCC A-0304 / NBRC 14216 / KM-6054)</name>
    <name type="common">Streptomyces setae</name>
    <dbReference type="NCBI Taxonomy" id="452652"/>
    <lineage>
        <taxon>Bacteria</taxon>
        <taxon>Bacillati</taxon>
        <taxon>Actinomycetota</taxon>
        <taxon>Actinomycetes</taxon>
        <taxon>Kitasatosporales</taxon>
        <taxon>Streptomycetaceae</taxon>
        <taxon>Kitasatospora</taxon>
    </lineage>
</organism>
<reference evidence="9 10" key="1">
    <citation type="journal article" date="2010" name="DNA Res.">
        <title>Genome sequence of Kitasatospora setae NBRC 14216T: an evolutionary snapshot of the family Streptomycetaceae.</title>
        <authorList>
            <person name="Ichikawa N."/>
            <person name="Oguchi A."/>
            <person name="Ikeda H."/>
            <person name="Ishikawa J."/>
            <person name="Kitani S."/>
            <person name="Watanabe Y."/>
            <person name="Nakamura S."/>
            <person name="Katano Y."/>
            <person name="Kishi E."/>
            <person name="Sasagawa M."/>
            <person name="Ankai A."/>
            <person name="Fukui S."/>
            <person name="Hashimoto Y."/>
            <person name="Kamata S."/>
            <person name="Otoguro M."/>
            <person name="Tanikawa S."/>
            <person name="Nihira T."/>
            <person name="Horinouchi S."/>
            <person name="Ohnishi Y."/>
            <person name="Hayakawa M."/>
            <person name="Kuzuyama T."/>
            <person name="Arisawa A."/>
            <person name="Nomoto F."/>
            <person name="Miura H."/>
            <person name="Takahashi Y."/>
            <person name="Fujita N."/>
        </authorList>
    </citation>
    <scope>NUCLEOTIDE SEQUENCE [LARGE SCALE GENOMIC DNA]</scope>
    <source>
        <strain evidence="10">ATCC 33774 / DSM 43861 / JCM 3304 / KCC A-0304 / NBRC 14216 / KM-6054</strain>
    </source>
</reference>
<evidence type="ECO:0000256" key="8">
    <source>
        <dbReference type="SAM" id="MobiDB-lite"/>
    </source>
</evidence>
<dbReference type="GO" id="GO:0020037">
    <property type="term" value="F:heme binding"/>
    <property type="evidence" value="ECO:0007669"/>
    <property type="project" value="InterPro"/>
</dbReference>
<dbReference type="Gene3D" id="1.10.630.10">
    <property type="entry name" value="Cytochrome P450"/>
    <property type="match status" value="1"/>
</dbReference>
<dbReference type="InterPro" id="IPR001128">
    <property type="entry name" value="Cyt_P450"/>
</dbReference>
<feature type="region of interest" description="Disordered" evidence="8">
    <location>
        <begin position="1"/>
        <end position="25"/>
    </location>
</feature>
<dbReference type="PATRIC" id="fig|452652.3.peg.7081"/>
<evidence type="ECO:0000256" key="7">
    <source>
        <dbReference type="RuleBase" id="RU000461"/>
    </source>
</evidence>
<evidence type="ECO:0000313" key="10">
    <source>
        <dbReference type="Proteomes" id="UP000007076"/>
    </source>
</evidence>
<keyword evidence="10" id="KW-1185">Reference proteome</keyword>
<dbReference type="FunFam" id="1.10.630.10:FF:000018">
    <property type="entry name" value="Cytochrome P450 monooxygenase"/>
    <property type="match status" value="1"/>
</dbReference>
<dbReference type="Pfam" id="PF00067">
    <property type="entry name" value="p450"/>
    <property type="match status" value="1"/>
</dbReference>
<dbReference type="eggNOG" id="COG2124">
    <property type="taxonomic scope" value="Bacteria"/>
</dbReference>
<comment type="similarity">
    <text evidence="1 7">Belongs to the cytochrome P450 family.</text>
</comment>
<dbReference type="PANTHER" id="PTHR46696:SF1">
    <property type="entry name" value="CYTOCHROME P450 YJIB-RELATED"/>
    <property type="match status" value="1"/>
</dbReference>
<keyword evidence="2 7" id="KW-0349">Heme</keyword>
<dbReference type="PRINTS" id="PR00359">
    <property type="entry name" value="BP450"/>
</dbReference>
<evidence type="ECO:0000313" key="9">
    <source>
        <dbReference type="EMBL" id="BAJ32805.1"/>
    </source>
</evidence>
<evidence type="ECO:0000256" key="6">
    <source>
        <dbReference type="ARBA" id="ARBA00023033"/>
    </source>
</evidence>
<keyword evidence="6 7" id="KW-0503">Monooxygenase</keyword>
<dbReference type="Proteomes" id="UP000007076">
    <property type="component" value="Chromosome"/>
</dbReference>
<dbReference type="EMBL" id="AP010968">
    <property type="protein sequence ID" value="BAJ32805.1"/>
    <property type="molecule type" value="Genomic_DNA"/>
</dbReference>
<dbReference type="PROSITE" id="PS00086">
    <property type="entry name" value="CYTOCHROME_P450"/>
    <property type="match status" value="1"/>
</dbReference>
<dbReference type="GO" id="GO:0004497">
    <property type="term" value="F:monooxygenase activity"/>
    <property type="evidence" value="ECO:0007669"/>
    <property type="project" value="UniProtKB-KW"/>
</dbReference>
<accession>E4NIK7</accession>
<evidence type="ECO:0000256" key="4">
    <source>
        <dbReference type="ARBA" id="ARBA00023002"/>
    </source>
</evidence>
<evidence type="ECO:0000256" key="2">
    <source>
        <dbReference type="ARBA" id="ARBA00022617"/>
    </source>
</evidence>
<keyword evidence="5 7" id="KW-0408">Iron</keyword>
<dbReference type="InterPro" id="IPR017972">
    <property type="entry name" value="Cyt_P450_CS"/>
</dbReference>
<dbReference type="SUPFAM" id="SSF48264">
    <property type="entry name" value="Cytochrome P450"/>
    <property type="match status" value="1"/>
</dbReference>
<dbReference type="GO" id="GO:0016705">
    <property type="term" value="F:oxidoreductase activity, acting on paired donors, with incorporation or reduction of molecular oxygen"/>
    <property type="evidence" value="ECO:0007669"/>
    <property type="project" value="InterPro"/>
</dbReference>
<sequence length="409" mass="44449">MMSDATPTPTPTPVPTVDGHPMRRGGCPFDPAVGLAELRAEHPVARMVFPDGHTGWLVTGYDEVRRLLTERRMSSRGEILRSPIPLPMASSGMAIPPGMFTAMDPPEHTRYRRQVASWFSARRTRTLEPWMTELVDRHLDAMLAHEGPVDLVEAFAEPVAVAAICELLGVPTDQREEFGKAVQALFTVHSSAEEAISGWQNIGAVLARLVRTKRAEPADDMLGTLAAGGDLSDEELATIGSVLLVAGYDTSLNMIGLGTFALLEHPQQYAALAADPEGLAPKAVEELLRYLTVVHGGAIRAAGEDLEFDGHRMAAGDAVSMSLAAANRDPALCADPDRLDITREPVPHLAFGYGIHQCVGQQFARLELRIAFERLAARLPELRLAVPAEQVRTRAEMIIYGVHELPVTW</sequence>
<dbReference type="PRINTS" id="PR00385">
    <property type="entry name" value="P450"/>
</dbReference>
<dbReference type="PANTHER" id="PTHR46696">
    <property type="entry name" value="P450, PUTATIVE (EUROFUNG)-RELATED"/>
    <property type="match status" value="1"/>
</dbReference>
<dbReference type="KEGG" id="ksk:KSE_70470"/>
<keyword evidence="3 7" id="KW-0479">Metal-binding</keyword>
<evidence type="ECO:0000256" key="1">
    <source>
        <dbReference type="ARBA" id="ARBA00010617"/>
    </source>
</evidence>
<evidence type="ECO:0000256" key="5">
    <source>
        <dbReference type="ARBA" id="ARBA00023004"/>
    </source>
</evidence>
<protein>
    <submittedName>
        <fullName evidence="9">Putative cytochrome P450</fullName>
    </submittedName>
</protein>
<dbReference type="InterPro" id="IPR002397">
    <property type="entry name" value="Cyt_P450_B"/>
</dbReference>
<dbReference type="CDD" id="cd11030">
    <property type="entry name" value="CYP105-like"/>
    <property type="match status" value="1"/>
</dbReference>
<keyword evidence="4 7" id="KW-0560">Oxidoreductase</keyword>
<dbReference type="InterPro" id="IPR036396">
    <property type="entry name" value="Cyt_P450_sf"/>
</dbReference>
<evidence type="ECO:0000256" key="3">
    <source>
        <dbReference type="ARBA" id="ARBA00022723"/>
    </source>
</evidence>
<dbReference type="GO" id="GO:0005506">
    <property type="term" value="F:iron ion binding"/>
    <property type="evidence" value="ECO:0007669"/>
    <property type="project" value="InterPro"/>
</dbReference>